<evidence type="ECO:0000313" key="2">
    <source>
        <dbReference type="Proteomes" id="UP000293547"/>
    </source>
</evidence>
<gene>
    <name evidence="1" type="ORF">AG0111_0g1454</name>
</gene>
<sequence length="236" mass="25220">MGVARVQIGPPDGTGSKPFTLCVFCGSSEGNDPRFRNAATALANMMAKKSWSLVYGGGTMGLMGALAGEVVALQEPDAVHGIIPRALLQGGSAPAFDQFGRTTVVASMHERKRMMAEEADAFVALPGGFGMLKELLEMTTWSQLGIHAKPVVVFNVSSFFDGVFEWMQTAIPFGFIPNAQLGLIGQARTVEELATILTAREVAPGRYTFLDWSSDHRHSNGQVEGSIIDPETVNSV</sequence>
<keyword evidence="2" id="KW-1185">Reference proteome</keyword>
<comment type="caution">
    <text evidence="1">The sequence shown here is derived from an EMBL/GenBank/DDBJ whole genome shotgun (WGS) entry which is preliminary data.</text>
</comment>
<evidence type="ECO:0000313" key="1">
    <source>
        <dbReference type="EMBL" id="KAB2110354.1"/>
    </source>
</evidence>
<accession>A0ACB6G0X2</accession>
<reference evidence="1 2" key="1">
    <citation type="journal article" date="2019" name="bioRxiv">
        <title>Genomics, evolutionary history and diagnostics of the Alternaria alternata species group including apple and Asian pear pathotypes.</title>
        <authorList>
            <person name="Armitage A.D."/>
            <person name="Cockerton H.M."/>
            <person name="Sreenivasaprasad S."/>
            <person name="Woodhall J.W."/>
            <person name="Lane C.R."/>
            <person name="Harrison R.J."/>
            <person name="Clarkson J.P."/>
        </authorList>
    </citation>
    <scope>NUCLEOTIDE SEQUENCE [LARGE SCALE GENOMIC DNA]</scope>
    <source>
        <strain evidence="1 2">FERA 650</strain>
    </source>
</reference>
<dbReference type="Proteomes" id="UP000293547">
    <property type="component" value="Unassembled WGS sequence"/>
</dbReference>
<dbReference type="EMBL" id="PDWZ02000001">
    <property type="protein sequence ID" value="KAB2110354.1"/>
    <property type="molecule type" value="Genomic_DNA"/>
</dbReference>
<name>A0ACB6G0X2_9PLEO</name>
<organism evidence="1 2">
    <name type="scientific">Alternaria gaisen</name>
    <dbReference type="NCBI Taxonomy" id="167740"/>
    <lineage>
        <taxon>Eukaryota</taxon>
        <taxon>Fungi</taxon>
        <taxon>Dikarya</taxon>
        <taxon>Ascomycota</taxon>
        <taxon>Pezizomycotina</taxon>
        <taxon>Dothideomycetes</taxon>
        <taxon>Pleosporomycetidae</taxon>
        <taxon>Pleosporales</taxon>
        <taxon>Pleosporineae</taxon>
        <taxon>Pleosporaceae</taxon>
        <taxon>Alternaria</taxon>
        <taxon>Alternaria sect. Alternaria</taxon>
    </lineage>
</organism>
<protein>
    <submittedName>
        <fullName evidence="1">Uncharacterized protein</fullName>
    </submittedName>
</protein>
<proteinExistence type="predicted"/>